<dbReference type="EMBL" id="DF840789">
    <property type="protein sequence ID" value="GAT45133.1"/>
    <property type="molecule type" value="Genomic_DNA"/>
</dbReference>
<sequence>MEKLFLGVLNGVSDRVLLAVRGVLDFIYYAHFETHTDASLAKLTEAWNLFHDNKDVFVENDARSQDHFNISKIHAMQHYLGYRASNRKNYFKQMTKWLTRRETVYRFAAFLEWAVPPGPADPDSDEDEPPASSAPTGAAPVTDRGAPEFTVAKAAPFQVSVETLETEFGAADFLRHLEIFLRIHNRLPSNCHT</sequence>
<evidence type="ECO:0000313" key="3">
    <source>
        <dbReference type="Proteomes" id="UP000815677"/>
    </source>
</evidence>
<evidence type="ECO:0000256" key="1">
    <source>
        <dbReference type="SAM" id="MobiDB-lite"/>
    </source>
</evidence>
<dbReference type="Proteomes" id="UP000815677">
    <property type="component" value="Unassembled WGS sequence"/>
</dbReference>
<feature type="compositionally biased region" description="Low complexity" evidence="1">
    <location>
        <begin position="130"/>
        <end position="140"/>
    </location>
</feature>
<proteinExistence type="predicted"/>
<reference evidence="2" key="1">
    <citation type="submission" date="2014-09" db="EMBL/GenBank/DDBJ databases">
        <title>Genome sequence of the luminous mushroom Mycena chlorophos for searching fungal bioluminescence genes.</title>
        <authorList>
            <person name="Tanaka Y."/>
            <person name="Kasuga D."/>
            <person name="Oba Y."/>
            <person name="Hase S."/>
            <person name="Sato K."/>
            <person name="Oba Y."/>
            <person name="Sakakibara Y."/>
        </authorList>
    </citation>
    <scope>NUCLEOTIDE SEQUENCE</scope>
</reference>
<organism evidence="2 3">
    <name type="scientific">Mycena chlorophos</name>
    <name type="common">Agaric fungus</name>
    <name type="synonym">Agaricus chlorophos</name>
    <dbReference type="NCBI Taxonomy" id="658473"/>
    <lineage>
        <taxon>Eukaryota</taxon>
        <taxon>Fungi</taxon>
        <taxon>Dikarya</taxon>
        <taxon>Basidiomycota</taxon>
        <taxon>Agaricomycotina</taxon>
        <taxon>Agaricomycetes</taxon>
        <taxon>Agaricomycetidae</taxon>
        <taxon>Agaricales</taxon>
        <taxon>Marasmiineae</taxon>
        <taxon>Mycenaceae</taxon>
        <taxon>Mycena</taxon>
    </lineage>
</organism>
<keyword evidence="3" id="KW-1185">Reference proteome</keyword>
<feature type="region of interest" description="Disordered" evidence="1">
    <location>
        <begin position="118"/>
        <end position="144"/>
    </location>
</feature>
<gene>
    <name evidence="2" type="ORF">MCHLO_02724</name>
</gene>
<evidence type="ECO:0000313" key="2">
    <source>
        <dbReference type="EMBL" id="GAT45133.1"/>
    </source>
</evidence>
<protein>
    <submittedName>
        <fullName evidence="2">Uncharacterized protein</fullName>
    </submittedName>
</protein>
<name>A0ABQ0L1V1_MYCCL</name>
<accession>A0ABQ0L1V1</accession>